<accession>A0ABR1Y1Y1</accession>
<name>A0ABR1Y1Y1_9PEZI</name>
<dbReference type="EMBL" id="JBBWUH010000002">
    <property type="protein sequence ID" value="KAK8174984.1"/>
    <property type="molecule type" value="Genomic_DNA"/>
</dbReference>
<dbReference type="Proteomes" id="UP001456524">
    <property type="component" value="Unassembled WGS sequence"/>
</dbReference>
<protein>
    <submittedName>
        <fullName evidence="1">Uncharacterized protein</fullName>
    </submittedName>
</protein>
<evidence type="ECO:0000313" key="2">
    <source>
        <dbReference type="Proteomes" id="UP001456524"/>
    </source>
</evidence>
<proteinExistence type="predicted"/>
<gene>
    <name evidence="1" type="ORF">IWX90DRAFT_97420</name>
</gene>
<reference evidence="1 2" key="1">
    <citation type="journal article" date="2022" name="G3 (Bethesda)">
        <title>Enemy or ally: a genomic approach to elucidate the lifestyle of Phyllosticta citrichinaensis.</title>
        <authorList>
            <person name="Buijs V.A."/>
            <person name="Groenewald J.Z."/>
            <person name="Haridas S."/>
            <person name="LaButti K.M."/>
            <person name="Lipzen A."/>
            <person name="Martin F.M."/>
            <person name="Barry K."/>
            <person name="Grigoriev I.V."/>
            <person name="Crous P.W."/>
            <person name="Seidl M.F."/>
        </authorList>
    </citation>
    <scope>NUCLEOTIDE SEQUENCE [LARGE SCALE GENOMIC DNA]</scope>
    <source>
        <strain evidence="1 2">CBS 129764</strain>
    </source>
</reference>
<comment type="caution">
    <text evidence="1">The sequence shown here is derived from an EMBL/GenBank/DDBJ whole genome shotgun (WGS) entry which is preliminary data.</text>
</comment>
<sequence length="134" mass="15757">MYSPRMNTAALCEALAIKDGSNHFDRDEMPCLEDIMILCSSLVRKSVQEDCLEISHFTVEEFLRPIDPQRQHISQYRMDQEQAMTKLSIQRLKYLTWTDFSSGSAKSREEMVERRRQHPFRPFAVAALDFFPQH</sequence>
<keyword evidence="2" id="KW-1185">Reference proteome</keyword>
<organism evidence="1 2">
    <name type="scientific">Phyllosticta citrichinensis</name>
    <dbReference type="NCBI Taxonomy" id="1130410"/>
    <lineage>
        <taxon>Eukaryota</taxon>
        <taxon>Fungi</taxon>
        <taxon>Dikarya</taxon>
        <taxon>Ascomycota</taxon>
        <taxon>Pezizomycotina</taxon>
        <taxon>Dothideomycetes</taxon>
        <taxon>Dothideomycetes incertae sedis</taxon>
        <taxon>Botryosphaeriales</taxon>
        <taxon>Phyllostictaceae</taxon>
        <taxon>Phyllosticta</taxon>
    </lineage>
</organism>
<evidence type="ECO:0000313" key="1">
    <source>
        <dbReference type="EMBL" id="KAK8174984.1"/>
    </source>
</evidence>